<dbReference type="Pfam" id="PF07645">
    <property type="entry name" value="EGF_CA"/>
    <property type="match status" value="1"/>
</dbReference>
<dbReference type="SMART" id="SM00211">
    <property type="entry name" value="TY"/>
    <property type="match status" value="1"/>
</dbReference>
<evidence type="ECO:0000256" key="6">
    <source>
        <dbReference type="ARBA" id="ARBA00022729"/>
    </source>
</evidence>
<evidence type="ECO:0000256" key="13">
    <source>
        <dbReference type="ARBA" id="ARBA00057594"/>
    </source>
</evidence>
<evidence type="ECO:0000256" key="17">
    <source>
        <dbReference type="PROSITE-ProRule" id="PRU00076"/>
    </source>
</evidence>
<dbReference type="SMART" id="SM00181">
    <property type="entry name" value="EGF"/>
    <property type="match status" value="6"/>
</dbReference>
<evidence type="ECO:0000256" key="18">
    <source>
        <dbReference type="PROSITE-ProRule" id="PRU00461"/>
    </source>
</evidence>
<dbReference type="OMA" id="PGTGNQF"/>
<dbReference type="PANTHER" id="PTHR46513">
    <property type="entry name" value="VITELLOGENIN RECEPTOR-LIKE PROTEIN-RELATED-RELATED"/>
    <property type="match status" value="1"/>
</dbReference>
<evidence type="ECO:0000256" key="16">
    <source>
        <dbReference type="ARBA" id="ARBA00083885"/>
    </source>
</evidence>
<dbReference type="InterPro" id="IPR018097">
    <property type="entry name" value="EGF_Ca-bd_CS"/>
</dbReference>
<feature type="repeat" description="LDL-receptor class B" evidence="18">
    <location>
        <begin position="1075"/>
        <end position="1119"/>
    </location>
</feature>
<dbReference type="Pfam" id="PF00058">
    <property type="entry name" value="Ldl_recept_b"/>
    <property type="match status" value="3"/>
</dbReference>
<dbReference type="OrthoDB" id="9990982at2759"/>
<evidence type="ECO:0000259" key="24">
    <source>
        <dbReference type="PROSITE" id="PS51220"/>
    </source>
</evidence>
<comment type="caution">
    <text evidence="25">The sequence shown here is derived from an EMBL/GenBank/DDBJ whole genome shotgun (WGS) entry which is preliminary data.</text>
</comment>
<evidence type="ECO:0000256" key="20">
    <source>
        <dbReference type="SAM" id="SignalP"/>
    </source>
</evidence>
<sequence length="1246" mass="137717">MTPMGRVWLLAVLLRAAVVSGLSSGELYPHGEDAGDKLLAPGDDVTSEPVNLGQTLRLFDRTVRNLYVNTNGIITISKPSAEVNYVDTFPPRFGAIAAFLADLDTSDEVGKIYYRQESSPQILHRAALMISKGFPDLNFNPDNIFIATWANVTAHEELRRGDQPQNKRNTFQVILASDESSSYAILLYPEDGLQFYGTRSKSANNIDLPARVGFSRGESSFVLFTLEGPSYAVTSGSEQSVKNLYQDSNAGEQGVWIFHLGSSSNQTISSAIVSMFHTDYVQSTFSTVPTIDHQRSSYVDITENGSDPEYNLPEEEKVGIPEDAVVYKVASQQNVENSAPEEPRYVEEFPVRTHIKVKPVQFQHPQFPQRRVELLDTELDVTGNVFSYNTERQLTCANSRHVCSIHGQCRDYVAGFCCHCNPGYYGNGKQCVAEGSPQRVNGKVNAKIFVGTNPVPIQFENIDLHSYVVVNDGRSYTAISRIPTTLGWSLLPLSSVGSIIGWMFALEQPGYENGFSIVGGEFSRRAEVTFTPGNEKLTINQHFSGIDEHNHLTITTSLEGRVPEIPQESTVHIEPYNELYHYSSSAITSSSNIQYTIEFPGGTSRSYSFQLKQTITFQGCIYDDDDARLVPATQQLSVDRTFVLYDKNEQILRYAMSNKIGPVQDDSSLVNQNPCYTGTHGCDTNAACRPGQGNRFTCECSAGFYGDGRTCYDVDECRDDPSICGNYAVCNNQPGTFRCECFTGYQFAEDGRTCVAVQRPNNPCQTESHNCDSPDRARCVYTGGSDFMCVCLPGFSGDGKSCVDIDECQPNRCHRYAQCYNTPGSFTCRCSPGYQGDGFQCTPIGSEKTQCELHRDSIVSSLQPRGPRPAGFYVPECDVHGNYVPVQCLISQESCWCVDTNGNEIAGTRTIHGVRPPCLETVTPPVIVGPTPRPDVIPLPPGTHLLYAQSGKIDYIPVEGSSLKKNEAKTLLHVPDKVVIGVAYDCVDNMVYWTDIAGRTINRASRHGGEPSTIIGIDLESPEGIAVDHLGRNIFWTDSGLDRIEVARIDGDQRRVLFTDDLVNPRAIVADPVHGNLYWTDWNRAAPKIETSYMDGTNRRILVKNDLGLPNGLTYDPYSALLCWADAGTQRLECMNPNRTGRKRVLDGIHYPFGITSYGRNLYYTDWKRESVIAVDRIFGRETDEQQPSKQSRLYGITTAYSQCPPGQNHCAVNNGGCTHLCLATPSSRSCRCPDASVGVSCVERN</sequence>
<feature type="domain" description="EGF-like" evidence="21">
    <location>
        <begin position="760"/>
        <end position="803"/>
    </location>
</feature>
<dbReference type="InterPro" id="IPR050778">
    <property type="entry name" value="Cueball_EGF_LRP_Nidogen"/>
</dbReference>
<comment type="subcellular location">
    <subcellularLocation>
        <location evidence="1">Secreted</location>
        <location evidence="1">Extracellular space</location>
        <location evidence="1">Extracellular matrix</location>
        <location evidence="1">Basement membrane</location>
    </subcellularLocation>
</comment>
<dbReference type="InterPro" id="IPR003886">
    <property type="entry name" value="NIDO_dom"/>
</dbReference>
<dbReference type="Pfam" id="PF12947">
    <property type="entry name" value="EGF_3"/>
    <property type="match status" value="2"/>
</dbReference>
<dbReference type="InterPro" id="IPR011042">
    <property type="entry name" value="6-blade_b-propeller_TolB-like"/>
</dbReference>
<feature type="domain" description="EGF-like" evidence="21">
    <location>
        <begin position="671"/>
        <end position="712"/>
    </location>
</feature>
<evidence type="ECO:0000313" key="25">
    <source>
        <dbReference type="EMBL" id="GCC34512.1"/>
    </source>
</evidence>
<dbReference type="PANTHER" id="PTHR46513:SF6">
    <property type="entry name" value="NIDOGEN-1"/>
    <property type="match status" value="1"/>
</dbReference>
<dbReference type="InterPro" id="IPR000033">
    <property type="entry name" value="LDLR_classB_rpt"/>
</dbReference>
<dbReference type="Pfam" id="PF06119">
    <property type="entry name" value="NIDO"/>
    <property type="match status" value="1"/>
</dbReference>
<dbReference type="SMART" id="SM00682">
    <property type="entry name" value="G2F"/>
    <property type="match status" value="1"/>
</dbReference>
<comment type="function">
    <text evidence="13">Sulfated glycoprotein widely distributed in basement membranes and tightly associated with laminin. Also binds to collagen IV and perlecan. It probably has a role in cell-extracellular matrix interactions.</text>
</comment>
<dbReference type="FunFam" id="2.10.25.10:FF:000270">
    <property type="entry name" value="Nidogen 1"/>
    <property type="match status" value="1"/>
</dbReference>
<dbReference type="GO" id="GO:0017147">
    <property type="term" value="F:Wnt-protein binding"/>
    <property type="evidence" value="ECO:0007669"/>
    <property type="project" value="TreeGrafter"/>
</dbReference>
<dbReference type="InterPro" id="IPR000742">
    <property type="entry name" value="EGF"/>
</dbReference>
<dbReference type="GO" id="GO:0005886">
    <property type="term" value="C:plasma membrane"/>
    <property type="evidence" value="ECO:0007669"/>
    <property type="project" value="TreeGrafter"/>
</dbReference>
<keyword evidence="26" id="KW-1185">Reference proteome</keyword>
<dbReference type="SMART" id="SM00539">
    <property type="entry name" value="NIDO"/>
    <property type="match status" value="1"/>
</dbReference>
<feature type="domain" description="EGF-like" evidence="21">
    <location>
        <begin position="713"/>
        <end position="755"/>
    </location>
</feature>
<dbReference type="SUPFAM" id="SSF54511">
    <property type="entry name" value="GFP-like"/>
    <property type="match status" value="1"/>
</dbReference>
<dbReference type="GO" id="GO:0005604">
    <property type="term" value="C:basement membrane"/>
    <property type="evidence" value="ECO:0007669"/>
    <property type="project" value="UniProtKB-SubCell"/>
</dbReference>
<dbReference type="Proteomes" id="UP000287033">
    <property type="component" value="Unassembled WGS sequence"/>
</dbReference>
<comment type="caution">
    <text evidence="17">Lacks conserved residue(s) required for the propagation of feature annotation.</text>
</comment>
<dbReference type="PROSITE" id="PS50026">
    <property type="entry name" value="EGF_3"/>
    <property type="match status" value="5"/>
</dbReference>
<dbReference type="FunFam" id="2.10.25.10:FF:000297">
    <property type="entry name" value="Nidogen 1"/>
    <property type="match status" value="1"/>
</dbReference>
<evidence type="ECO:0000256" key="9">
    <source>
        <dbReference type="ARBA" id="ARBA00022869"/>
    </source>
</evidence>
<organism evidence="25 26">
    <name type="scientific">Chiloscyllium punctatum</name>
    <name type="common">Brownbanded bambooshark</name>
    <name type="synonym">Hemiscyllium punctatum</name>
    <dbReference type="NCBI Taxonomy" id="137246"/>
    <lineage>
        <taxon>Eukaryota</taxon>
        <taxon>Metazoa</taxon>
        <taxon>Chordata</taxon>
        <taxon>Craniata</taxon>
        <taxon>Vertebrata</taxon>
        <taxon>Chondrichthyes</taxon>
        <taxon>Elasmobranchii</taxon>
        <taxon>Galeomorphii</taxon>
        <taxon>Galeoidea</taxon>
        <taxon>Orectolobiformes</taxon>
        <taxon>Hemiscylliidae</taxon>
        <taxon>Chiloscyllium</taxon>
    </lineage>
</organism>
<dbReference type="CDD" id="cd00191">
    <property type="entry name" value="TY"/>
    <property type="match status" value="1"/>
</dbReference>
<evidence type="ECO:0000256" key="19">
    <source>
        <dbReference type="PROSITE-ProRule" id="PRU00500"/>
    </source>
</evidence>
<feature type="domain" description="NIDO" evidence="24">
    <location>
        <begin position="98"/>
        <end position="263"/>
    </location>
</feature>
<dbReference type="Gene3D" id="2.40.155.10">
    <property type="entry name" value="Green fluorescent protein"/>
    <property type="match status" value="1"/>
</dbReference>
<dbReference type="SUPFAM" id="SSF63825">
    <property type="entry name" value="YWTD domain"/>
    <property type="match status" value="1"/>
</dbReference>
<evidence type="ECO:0000259" key="21">
    <source>
        <dbReference type="PROSITE" id="PS50026"/>
    </source>
</evidence>
<evidence type="ECO:0000256" key="5">
    <source>
        <dbReference type="ARBA" id="ARBA00022641"/>
    </source>
</evidence>
<dbReference type="InterPro" id="IPR009030">
    <property type="entry name" value="Growth_fac_rcpt_cys_sf"/>
</dbReference>
<dbReference type="CDD" id="cd00054">
    <property type="entry name" value="EGF_CA"/>
    <property type="match status" value="3"/>
</dbReference>
<keyword evidence="9" id="KW-0084">Basement membrane</keyword>
<dbReference type="PROSITE" id="PS51120">
    <property type="entry name" value="LDLRB"/>
    <property type="match status" value="3"/>
</dbReference>
<feature type="repeat" description="LDL-receptor class B" evidence="18">
    <location>
        <begin position="1032"/>
        <end position="1074"/>
    </location>
</feature>
<evidence type="ECO:0000256" key="4">
    <source>
        <dbReference type="ARBA" id="ARBA00022536"/>
    </source>
</evidence>
<evidence type="ECO:0000256" key="10">
    <source>
        <dbReference type="ARBA" id="ARBA00022889"/>
    </source>
</evidence>
<dbReference type="FunFam" id="2.40.155.10:FF:000001">
    <property type="entry name" value="Nidogen 1"/>
    <property type="match status" value="1"/>
</dbReference>
<dbReference type="Gene3D" id="2.120.10.30">
    <property type="entry name" value="TolB, C-terminal domain"/>
    <property type="match status" value="1"/>
</dbReference>
<evidence type="ECO:0000256" key="2">
    <source>
        <dbReference type="ARBA" id="ARBA00022525"/>
    </source>
</evidence>
<dbReference type="PROSITE" id="PS51162">
    <property type="entry name" value="THYROGLOBULIN_1_2"/>
    <property type="match status" value="1"/>
</dbReference>
<dbReference type="FunFam" id="2.10.25.10:FF:000017">
    <property type="entry name" value="latent-transforming growth factor beta-binding protein 4 isoform X1"/>
    <property type="match status" value="1"/>
</dbReference>
<evidence type="ECO:0000256" key="3">
    <source>
        <dbReference type="ARBA" id="ARBA00022530"/>
    </source>
</evidence>
<dbReference type="SUPFAM" id="SSF57610">
    <property type="entry name" value="Thyroglobulin type-1 domain"/>
    <property type="match status" value="1"/>
</dbReference>
<dbReference type="GO" id="GO:0007160">
    <property type="term" value="P:cell-matrix adhesion"/>
    <property type="evidence" value="ECO:0007669"/>
    <property type="project" value="InterPro"/>
</dbReference>
<keyword evidence="4 17" id="KW-0245">EGF-like domain</keyword>
<keyword evidence="5" id="KW-0765">Sulfation</keyword>
<dbReference type="InterPro" id="IPR001881">
    <property type="entry name" value="EGF-like_Ca-bd_dom"/>
</dbReference>
<feature type="domain" description="EGF-like" evidence="21">
    <location>
        <begin position="392"/>
        <end position="432"/>
    </location>
</feature>
<keyword evidence="6 20" id="KW-0732">Signal</keyword>
<dbReference type="PROSITE" id="PS01186">
    <property type="entry name" value="EGF_2"/>
    <property type="match status" value="4"/>
</dbReference>
<dbReference type="InterPro" id="IPR036857">
    <property type="entry name" value="Thyroglobulin_1_sf"/>
</dbReference>
<dbReference type="FunFam" id="2.120.10.30:FF:000030">
    <property type="entry name" value="Nidogen 1"/>
    <property type="match status" value="1"/>
</dbReference>
<keyword evidence="12" id="KW-0325">Glycoprotein</keyword>
<dbReference type="PROSITE" id="PS51220">
    <property type="entry name" value="NIDO"/>
    <property type="match status" value="1"/>
</dbReference>
<evidence type="ECO:0000256" key="7">
    <source>
        <dbReference type="ARBA" id="ARBA00022737"/>
    </source>
</evidence>
<dbReference type="GO" id="GO:0060070">
    <property type="term" value="P:canonical Wnt signaling pathway"/>
    <property type="evidence" value="ECO:0007669"/>
    <property type="project" value="TreeGrafter"/>
</dbReference>
<evidence type="ECO:0000259" key="23">
    <source>
        <dbReference type="PROSITE" id="PS51162"/>
    </source>
</evidence>
<name>A0A401SVT7_CHIPU</name>
<dbReference type="InterPro" id="IPR009017">
    <property type="entry name" value="GFP"/>
</dbReference>
<feature type="repeat" description="LDL-receptor class B" evidence="18">
    <location>
        <begin position="989"/>
        <end position="1031"/>
    </location>
</feature>
<dbReference type="SUPFAM" id="SSF57184">
    <property type="entry name" value="Growth factor receptor domain"/>
    <property type="match status" value="2"/>
</dbReference>
<evidence type="ECO:0000256" key="14">
    <source>
        <dbReference type="ARBA" id="ARBA00064792"/>
    </source>
</evidence>
<dbReference type="PROSITE" id="PS01187">
    <property type="entry name" value="EGF_CA"/>
    <property type="match status" value="1"/>
</dbReference>
<dbReference type="Pfam" id="PF07474">
    <property type="entry name" value="G2F"/>
    <property type="match status" value="1"/>
</dbReference>
<dbReference type="SMART" id="SM00179">
    <property type="entry name" value="EGF_CA"/>
    <property type="match status" value="4"/>
</dbReference>
<gene>
    <name evidence="25" type="ORF">chiPu_0012986</name>
</gene>
<feature type="domain" description="Thyroglobulin type-1" evidence="23">
    <location>
        <begin position="848"/>
        <end position="918"/>
    </location>
</feature>
<dbReference type="FunFam" id="2.10.25.10:FF:000281">
    <property type="entry name" value="Nidogen 1"/>
    <property type="match status" value="1"/>
</dbReference>
<dbReference type="InterPro" id="IPR000716">
    <property type="entry name" value="Thyroglobulin_1"/>
</dbReference>
<dbReference type="EMBL" id="BEZZ01000606">
    <property type="protein sequence ID" value="GCC34512.1"/>
    <property type="molecule type" value="Genomic_DNA"/>
</dbReference>
<dbReference type="Pfam" id="PF12662">
    <property type="entry name" value="cEGF"/>
    <property type="match status" value="1"/>
</dbReference>
<feature type="signal peptide" evidence="20">
    <location>
        <begin position="1"/>
        <end position="21"/>
    </location>
</feature>
<dbReference type="PROSITE" id="PS50993">
    <property type="entry name" value="NIDOGEN_G2"/>
    <property type="match status" value="1"/>
</dbReference>
<feature type="domain" description="Nidogen G2 beta-barrel" evidence="22">
    <location>
        <begin position="436"/>
        <end position="670"/>
    </location>
</feature>
<evidence type="ECO:0000256" key="11">
    <source>
        <dbReference type="ARBA" id="ARBA00023157"/>
    </source>
</evidence>
<dbReference type="GO" id="GO:0005509">
    <property type="term" value="F:calcium ion binding"/>
    <property type="evidence" value="ECO:0007669"/>
    <property type="project" value="InterPro"/>
</dbReference>
<reference evidence="25 26" key="1">
    <citation type="journal article" date="2018" name="Nat. Ecol. Evol.">
        <title>Shark genomes provide insights into elasmobranch evolution and the origin of vertebrates.</title>
        <authorList>
            <person name="Hara Y"/>
            <person name="Yamaguchi K"/>
            <person name="Onimaru K"/>
            <person name="Kadota M"/>
            <person name="Koyanagi M"/>
            <person name="Keeley SD"/>
            <person name="Tatsumi K"/>
            <person name="Tanaka K"/>
            <person name="Motone F"/>
            <person name="Kageyama Y"/>
            <person name="Nozu R"/>
            <person name="Adachi N"/>
            <person name="Nishimura O"/>
            <person name="Nakagawa R"/>
            <person name="Tanegashima C"/>
            <person name="Kiyatake I"/>
            <person name="Matsumoto R"/>
            <person name="Murakumo K"/>
            <person name="Nishida K"/>
            <person name="Terakita A"/>
            <person name="Kuratani S"/>
            <person name="Sato K"/>
            <person name="Hyodo S Kuraku.S."/>
        </authorList>
    </citation>
    <scope>NUCLEOTIDE SEQUENCE [LARGE SCALE GENOMIC DNA]</scope>
</reference>
<evidence type="ECO:0000256" key="12">
    <source>
        <dbReference type="ARBA" id="ARBA00023180"/>
    </source>
</evidence>
<keyword evidence="11 19" id="KW-1015">Disulfide bond</keyword>
<dbReference type="Gene3D" id="4.10.800.10">
    <property type="entry name" value="Thyroglobulin type-1"/>
    <property type="match status" value="1"/>
</dbReference>
<dbReference type="InterPro" id="IPR049883">
    <property type="entry name" value="NOTCH1_EGF-like"/>
</dbReference>
<evidence type="ECO:0000256" key="15">
    <source>
        <dbReference type="ARBA" id="ARBA00072067"/>
    </source>
</evidence>
<dbReference type="PROSITE" id="PS00484">
    <property type="entry name" value="THYROGLOBULIN_1_1"/>
    <property type="match status" value="1"/>
</dbReference>
<dbReference type="GO" id="GO:0043236">
    <property type="term" value="F:laminin binding"/>
    <property type="evidence" value="ECO:0007669"/>
    <property type="project" value="UniProtKB-ARBA"/>
</dbReference>
<dbReference type="STRING" id="137246.A0A401SVT7"/>
<dbReference type="InterPro" id="IPR000152">
    <property type="entry name" value="EGF-type_Asp/Asn_hydroxyl_site"/>
</dbReference>
<evidence type="ECO:0000256" key="8">
    <source>
        <dbReference type="ARBA" id="ARBA00022837"/>
    </source>
</evidence>
<keyword evidence="8" id="KW-0106">Calcium</keyword>
<protein>
    <recommendedName>
        <fullName evidence="15">Nidogen-1</fullName>
    </recommendedName>
    <alternativeName>
        <fullName evidence="16">Entactin</fullName>
    </alternativeName>
</protein>
<dbReference type="CDD" id="cd00255">
    <property type="entry name" value="nidG2"/>
    <property type="match status" value="1"/>
</dbReference>
<dbReference type="Gene3D" id="2.10.25.10">
    <property type="entry name" value="Laminin"/>
    <property type="match status" value="5"/>
</dbReference>
<dbReference type="InterPro" id="IPR006605">
    <property type="entry name" value="G2_nidogen/fibulin_G2F"/>
</dbReference>
<dbReference type="GO" id="GO:0042813">
    <property type="term" value="F:Wnt receptor activity"/>
    <property type="evidence" value="ECO:0007669"/>
    <property type="project" value="TreeGrafter"/>
</dbReference>
<keyword evidence="2" id="KW-0964">Secreted</keyword>
<keyword evidence="10" id="KW-0130">Cell adhesion</keyword>
<feature type="disulfide bond" evidence="19">
    <location>
        <begin position="888"/>
        <end position="895"/>
    </location>
</feature>
<keyword evidence="3" id="KW-0272">Extracellular matrix</keyword>
<dbReference type="Pfam" id="PF00086">
    <property type="entry name" value="Thyroglobulin_1"/>
    <property type="match status" value="1"/>
</dbReference>
<dbReference type="InterPro" id="IPR024731">
    <property type="entry name" value="NELL2-like_EGF"/>
</dbReference>
<dbReference type="AlphaFoldDB" id="A0A401SVT7"/>
<dbReference type="SMART" id="SM00135">
    <property type="entry name" value="LY"/>
    <property type="match status" value="5"/>
</dbReference>
<proteinExistence type="predicted"/>
<comment type="subunit">
    <text evidence="14">Interacts with FBLN1. Interacts with LGALS3BP. Interacts with PLXDC1. Interacts with SVEP1.</text>
</comment>
<keyword evidence="7" id="KW-0677">Repeat</keyword>
<evidence type="ECO:0000256" key="1">
    <source>
        <dbReference type="ARBA" id="ARBA00004302"/>
    </source>
</evidence>
<feature type="chain" id="PRO_5019276356" description="Nidogen-1" evidence="20">
    <location>
        <begin position="22"/>
        <end position="1246"/>
    </location>
</feature>
<accession>A0A401SVT7</accession>
<evidence type="ECO:0000259" key="22">
    <source>
        <dbReference type="PROSITE" id="PS50993"/>
    </source>
</evidence>
<dbReference type="PROSITE" id="PS00010">
    <property type="entry name" value="ASX_HYDROXYL"/>
    <property type="match status" value="3"/>
</dbReference>
<evidence type="ECO:0000313" key="26">
    <source>
        <dbReference type="Proteomes" id="UP000287033"/>
    </source>
</evidence>
<dbReference type="InterPro" id="IPR026823">
    <property type="entry name" value="cEGF"/>
</dbReference>
<feature type="domain" description="EGF-like" evidence="21">
    <location>
        <begin position="804"/>
        <end position="840"/>
    </location>
</feature>